<keyword evidence="4" id="KW-1185">Reference proteome</keyword>
<dbReference type="AlphaFoldDB" id="T1FEE6"/>
<sequence length="283" mass="32821">MAEKYVGTENNVHAERGFNVRDAVPNKIIEKNSILSLGPSRKKEPINHQAVTFKSEPKRFSEQISQSEKSSSNRSNIQFDHKIYQKEILELQEGKFKFEKLNVKKLDMLEIQPEKTSRSLSFKEYFNKKISNKFSNFWKNDGSKNLEPAKKKKDKKSPKNEYKLSCHSNSPSCRYKLHKPVPYNELLHYGYKQEGDASDLISSKSFIKLEKIHPTEKALMEKDDRLKLFKMSRGQAIDDGNKGKVAGPQDDEVALFAEFDETDGEDERKTKFKNIGKFFQIQK</sequence>
<feature type="region of interest" description="Disordered" evidence="1">
    <location>
        <begin position="145"/>
        <end position="165"/>
    </location>
</feature>
<dbReference type="EMBL" id="AMQM01006791">
    <property type="status" value="NOT_ANNOTATED_CDS"/>
    <property type="molecule type" value="Genomic_DNA"/>
</dbReference>
<dbReference type="CTD" id="20207195"/>
<reference evidence="2 4" key="2">
    <citation type="journal article" date="2013" name="Nature">
        <title>Insights into bilaterian evolution from three spiralian genomes.</title>
        <authorList>
            <person name="Simakov O."/>
            <person name="Marletaz F."/>
            <person name="Cho S.J."/>
            <person name="Edsinger-Gonzales E."/>
            <person name="Havlak P."/>
            <person name="Hellsten U."/>
            <person name="Kuo D.H."/>
            <person name="Larsson T."/>
            <person name="Lv J."/>
            <person name="Arendt D."/>
            <person name="Savage R."/>
            <person name="Osoegawa K."/>
            <person name="de Jong P."/>
            <person name="Grimwood J."/>
            <person name="Chapman J.A."/>
            <person name="Shapiro H."/>
            <person name="Aerts A."/>
            <person name="Otillar R.P."/>
            <person name="Terry A.Y."/>
            <person name="Boore J.L."/>
            <person name="Grigoriev I.V."/>
            <person name="Lindberg D.R."/>
            <person name="Seaver E.C."/>
            <person name="Weisblat D.A."/>
            <person name="Putnam N.H."/>
            <person name="Rokhsar D.S."/>
        </authorList>
    </citation>
    <scope>NUCLEOTIDE SEQUENCE</scope>
</reference>
<feature type="compositionally biased region" description="Low complexity" evidence="1">
    <location>
        <begin position="62"/>
        <end position="75"/>
    </location>
</feature>
<evidence type="ECO:0000256" key="1">
    <source>
        <dbReference type="SAM" id="MobiDB-lite"/>
    </source>
</evidence>
<dbReference type="KEGG" id="hro:HELRODRAFT_179234"/>
<evidence type="ECO:0000313" key="2">
    <source>
        <dbReference type="EMBL" id="ESN95466.1"/>
    </source>
</evidence>
<dbReference type="EMBL" id="KB097519">
    <property type="protein sequence ID" value="ESN95466.1"/>
    <property type="molecule type" value="Genomic_DNA"/>
</dbReference>
<evidence type="ECO:0000313" key="3">
    <source>
        <dbReference type="EnsemblMetazoa" id="HelroP179234"/>
    </source>
</evidence>
<feature type="region of interest" description="Disordered" evidence="1">
    <location>
        <begin position="54"/>
        <end position="75"/>
    </location>
</feature>
<proteinExistence type="predicted"/>
<dbReference type="Proteomes" id="UP000015101">
    <property type="component" value="Unassembled WGS sequence"/>
</dbReference>
<evidence type="ECO:0000313" key="4">
    <source>
        <dbReference type="Proteomes" id="UP000015101"/>
    </source>
</evidence>
<dbReference type="GeneID" id="20207195"/>
<gene>
    <name evidence="3" type="primary">20207195</name>
    <name evidence="2" type="ORF">HELRODRAFT_179234</name>
</gene>
<accession>T1FEE6</accession>
<reference evidence="4" key="1">
    <citation type="submission" date="2012-12" db="EMBL/GenBank/DDBJ databases">
        <authorList>
            <person name="Hellsten U."/>
            <person name="Grimwood J."/>
            <person name="Chapman J.A."/>
            <person name="Shapiro H."/>
            <person name="Aerts A."/>
            <person name="Otillar R.P."/>
            <person name="Terry A.Y."/>
            <person name="Boore J.L."/>
            <person name="Simakov O."/>
            <person name="Marletaz F."/>
            <person name="Cho S.-J."/>
            <person name="Edsinger-Gonzales E."/>
            <person name="Havlak P."/>
            <person name="Kuo D.-H."/>
            <person name="Larsson T."/>
            <person name="Lv J."/>
            <person name="Arendt D."/>
            <person name="Savage R."/>
            <person name="Osoegawa K."/>
            <person name="de Jong P."/>
            <person name="Lindberg D.R."/>
            <person name="Seaver E.C."/>
            <person name="Weisblat D.A."/>
            <person name="Putnam N.H."/>
            <person name="Grigoriev I.V."/>
            <person name="Rokhsar D.S."/>
        </authorList>
    </citation>
    <scope>NUCLEOTIDE SEQUENCE</scope>
</reference>
<name>T1FEE6_HELRO</name>
<dbReference type="InParanoid" id="T1FEE6"/>
<dbReference type="RefSeq" id="XP_009026340.1">
    <property type="nucleotide sequence ID" value="XM_009028092.1"/>
</dbReference>
<protein>
    <submittedName>
        <fullName evidence="2 3">Uncharacterized protein</fullName>
    </submittedName>
</protein>
<dbReference type="HOGENOM" id="CLU_984411_0_0_1"/>
<organism evidence="3 4">
    <name type="scientific">Helobdella robusta</name>
    <name type="common">Californian leech</name>
    <dbReference type="NCBI Taxonomy" id="6412"/>
    <lineage>
        <taxon>Eukaryota</taxon>
        <taxon>Metazoa</taxon>
        <taxon>Spiralia</taxon>
        <taxon>Lophotrochozoa</taxon>
        <taxon>Annelida</taxon>
        <taxon>Clitellata</taxon>
        <taxon>Hirudinea</taxon>
        <taxon>Rhynchobdellida</taxon>
        <taxon>Glossiphoniidae</taxon>
        <taxon>Helobdella</taxon>
    </lineage>
</organism>
<dbReference type="EnsemblMetazoa" id="HelroT179234">
    <property type="protein sequence ID" value="HelroP179234"/>
    <property type="gene ID" value="HelroG179234"/>
</dbReference>
<reference evidence="3" key="3">
    <citation type="submission" date="2015-06" db="UniProtKB">
        <authorList>
            <consortium name="EnsemblMetazoa"/>
        </authorList>
    </citation>
    <scope>IDENTIFICATION</scope>
</reference>